<accession>A0A9D3XGM9</accession>
<comment type="caution">
    <text evidence="1">The sequence shown here is derived from an EMBL/GenBank/DDBJ whole genome shotgun (WGS) entry which is preliminary data.</text>
</comment>
<keyword evidence="2" id="KW-1185">Reference proteome</keyword>
<protein>
    <submittedName>
        <fullName evidence="1">Uncharacterized protein</fullName>
    </submittedName>
</protein>
<organism evidence="1 2">
    <name type="scientific">Mauremys mutica</name>
    <name type="common">yellowpond turtle</name>
    <dbReference type="NCBI Taxonomy" id="74926"/>
    <lineage>
        <taxon>Eukaryota</taxon>
        <taxon>Metazoa</taxon>
        <taxon>Chordata</taxon>
        <taxon>Craniata</taxon>
        <taxon>Vertebrata</taxon>
        <taxon>Euteleostomi</taxon>
        <taxon>Archelosauria</taxon>
        <taxon>Testudinata</taxon>
        <taxon>Testudines</taxon>
        <taxon>Cryptodira</taxon>
        <taxon>Durocryptodira</taxon>
        <taxon>Testudinoidea</taxon>
        <taxon>Geoemydidae</taxon>
        <taxon>Geoemydinae</taxon>
        <taxon>Mauremys</taxon>
    </lineage>
</organism>
<proteinExistence type="predicted"/>
<dbReference type="EMBL" id="JAHDVG010000473">
    <property type="protein sequence ID" value="KAH1178988.1"/>
    <property type="molecule type" value="Genomic_DNA"/>
</dbReference>
<sequence length="102" mass="12109">MLENCNNTFLLSHITIIYKKFCKPICYIPLLNFFPLTLQILPKSSLKKVRQTTLNLNYFLVHMHLYHKNITLLEVSEEVNVPMDQRDFILFSSFEEVPQCED</sequence>
<reference evidence="1" key="1">
    <citation type="submission" date="2021-09" db="EMBL/GenBank/DDBJ databases">
        <title>The genome of Mauremys mutica provides insights into the evolution of semi-aquatic lifestyle.</title>
        <authorList>
            <person name="Gong S."/>
            <person name="Gao Y."/>
        </authorList>
    </citation>
    <scope>NUCLEOTIDE SEQUENCE</scope>
    <source>
        <strain evidence="1">MM-2020</strain>
        <tissue evidence="1">Muscle</tissue>
    </source>
</reference>
<evidence type="ECO:0000313" key="2">
    <source>
        <dbReference type="Proteomes" id="UP000827986"/>
    </source>
</evidence>
<dbReference type="AlphaFoldDB" id="A0A9D3XGM9"/>
<dbReference type="Proteomes" id="UP000827986">
    <property type="component" value="Unassembled WGS sequence"/>
</dbReference>
<name>A0A9D3XGM9_9SAUR</name>
<evidence type="ECO:0000313" key="1">
    <source>
        <dbReference type="EMBL" id="KAH1178988.1"/>
    </source>
</evidence>
<gene>
    <name evidence="1" type="ORF">KIL84_000319</name>
</gene>